<evidence type="ECO:0000313" key="2">
    <source>
        <dbReference type="EMBL" id="MEI1249004.1"/>
    </source>
</evidence>
<name>A0ABU8CK13_9HYPH</name>
<feature type="transmembrane region" description="Helical" evidence="1">
    <location>
        <begin position="7"/>
        <end position="28"/>
    </location>
</feature>
<evidence type="ECO:0000313" key="3">
    <source>
        <dbReference type="Proteomes" id="UP001531129"/>
    </source>
</evidence>
<proteinExistence type="predicted"/>
<organism evidence="2 3">
    <name type="scientific">Rhizobium aouanii</name>
    <dbReference type="NCBI Taxonomy" id="3118145"/>
    <lineage>
        <taxon>Bacteria</taxon>
        <taxon>Pseudomonadati</taxon>
        <taxon>Pseudomonadota</taxon>
        <taxon>Alphaproteobacteria</taxon>
        <taxon>Hyphomicrobiales</taxon>
        <taxon>Rhizobiaceae</taxon>
        <taxon>Rhizobium/Agrobacterium group</taxon>
        <taxon>Rhizobium</taxon>
    </lineage>
</organism>
<accession>A0ABU8CK13</accession>
<keyword evidence="1" id="KW-0472">Membrane</keyword>
<sequence length="81" mass="8737">MPRLQIYALFVGTVCGAMIVPFMGFFIVDGLGQAPWTISIYAVALSCLAILVNRRFARLIDRGESAFPLIGIVLGGYLLAS</sequence>
<evidence type="ECO:0000256" key="1">
    <source>
        <dbReference type="SAM" id="Phobius"/>
    </source>
</evidence>
<reference evidence="2 3" key="1">
    <citation type="submission" date="2024-01" db="EMBL/GenBank/DDBJ databases">
        <title>Draft genome sequences of three bacterial strains isolated from Acacia saligna represent a potential new species within the genus Rhizobium.</title>
        <authorList>
            <person name="Tambong J.T."/>
            <person name="Mnasri B."/>
        </authorList>
    </citation>
    <scope>NUCLEOTIDE SEQUENCE [LARGE SCALE GENOMIC DNA]</scope>
    <source>
        <strain evidence="2 3">1AS12I</strain>
    </source>
</reference>
<keyword evidence="1" id="KW-0812">Transmembrane</keyword>
<gene>
    <name evidence="2" type="ORF">V8Q02_13515</name>
</gene>
<keyword evidence="1" id="KW-1133">Transmembrane helix</keyword>
<keyword evidence="3" id="KW-1185">Reference proteome</keyword>
<comment type="caution">
    <text evidence="2">The sequence shown here is derived from an EMBL/GenBank/DDBJ whole genome shotgun (WGS) entry which is preliminary data.</text>
</comment>
<protein>
    <submittedName>
        <fullName evidence="2">Uncharacterized protein</fullName>
    </submittedName>
</protein>
<dbReference type="EMBL" id="JBAMYC010000006">
    <property type="protein sequence ID" value="MEI1249004.1"/>
    <property type="molecule type" value="Genomic_DNA"/>
</dbReference>
<dbReference type="Proteomes" id="UP001531129">
    <property type="component" value="Unassembled WGS sequence"/>
</dbReference>
<feature type="transmembrane region" description="Helical" evidence="1">
    <location>
        <begin position="34"/>
        <end position="52"/>
    </location>
</feature>
<dbReference type="RefSeq" id="WP_264396507.1">
    <property type="nucleotide sequence ID" value="NZ_JBAMYB010000006.1"/>
</dbReference>